<proteinExistence type="inferred from homology"/>
<name>A0A6N7VFA9_9FIRM</name>
<evidence type="ECO:0000313" key="7">
    <source>
        <dbReference type="EMBL" id="MSS55602.1"/>
    </source>
</evidence>
<dbReference type="GO" id="GO:0006310">
    <property type="term" value="P:DNA recombination"/>
    <property type="evidence" value="ECO:0007669"/>
    <property type="project" value="UniProtKB-KW"/>
</dbReference>
<evidence type="ECO:0000256" key="2">
    <source>
        <dbReference type="ARBA" id="ARBA00022578"/>
    </source>
</evidence>
<sequence>MYRTQSVILNRKKQSVICSYFDEWSLTSKAIYNSALFIERQLVSSSGKSEGMYSENEKEVRSLTREMIPRTQMTVGYAKLEKIIRKHKSELYKRNLPNQSVQHCLKAVVHDIKSYFESLKQYKENPSAFTGKPKLTKYCKADRKTFVLTNQGCVLYKQTDETYKLKLPYITRKDGILLDVPYLPADFKKLKEVRIVPFYDTYKLEIVYEQFTKEKPHTLTKVASIDPGVDNLVTLVTEDESLVINGRIIKSKNQWFNKRASQLNSHLDKMYKTSKHEDSKQLTTLWKKRSLWMLDYLHKVSRYIINYCVEHKIGILVLGSNNGWKQECNIGKTNAQNFVQIPHNRLYNLIQYKAEAEGIQVILQEESYTSKASYLDKDAIPTYNPEEENKKYSFSGKRIHRGLYNSADGTLLNADVNGAANIYRKHFDETPFTAKSLQNVHKITIAA</sequence>
<comment type="similarity">
    <text evidence="1">In the C-terminal section; belongs to the transposase 35 family.</text>
</comment>
<dbReference type="RefSeq" id="WP_154555320.1">
    <property type="nucleotide sequence ID" value="NZ_VUMR01000004.1"/>
</dbReference>
<dbReference type="Pfam" id="PF07282">
    <property type="entry name" value="Cas12f1-like_TNB"/>
    <property type="match status" value="1"/>
</dbReference>
<dbReference type="GO" id="GO:0003677">
    <property type="term" value="F:DNA binding"/>
    <property type="evidence" value="ECO:0007669"/>
    <property type="project" value="UniProtKB-KW"/>
</dbReference>
<keyword evidence="8" id="KW-1185">Reference proteome</keyword>
<dbReference type="InterPro" id="IPR001959">
    <property type="entry name" value="Transposase"/>
</dbReference>
<comment type="caution">
    <text evidence="7">The sequence shown here is derived from an EMBL/GenBank/DDBJ whole genome shotgun (WGS) entry which is preliminary data.</text>
</comment>
<keyword evidence="2" id="KW-0815">Transposition</keyword>
<keyword evidence="3" id="KW-0238">DNA-binding</keyword>
<reference evidence="7 8" key="1">
    <citation type="submission" date="2019-08" db="EMBL/GenBank/DDBJ databases">
        <title>In-depth cultivation of the pig gut microbiome towards novel bacterial diversity and tailored functional studies.</title>
        <authorList>
            <person name="Wylensek D."/>
            <person name="Hitch T.C.A."/>
            <person name="Clavel T."/>
        </authorList>
    </citation>
    <scope>NUCLEOTIDE SEQUENCE [LARGE SCALE GENOMIC DNA]</scope>
    <source>
        <strain evidence="7 8">LKV-472-APC-3</strain>
    </source>
</reference>
<dbReference type="EMBL" id="VUMR01000004">
    <property type="protein sequence ID" value="MSS55602.1"/>
    <property type="molecule type" value="Genomic_DNA"/>
</dbReference>
<dbReference type="InterPro" id="IPR010095">
    <property type="entry name" value="Cas12f1-like_TNB"/>
</dbReference>
<dbReference type="NCBIfam" id="TIGR01766">
    <property type="entry name" value="IS200/IS605 family accessory protein TnpB-like domain"/>
    <property type="match status" value="1"/>
</dbReference>
<dbReference type="GO" id="GO:0032196">
    <property type="term" value="P:transposition"/>
    <property type="evidence" value="ECO:0007669"/>
    <property type="project" value="UniProtKB-KW"/>
</dbReference>
<protein>
    <submittedName>
        <fullName evidence="7">IS200/IS605 family element transposase accessory protein TnpB</fullName>
    </submittedName>
</protein>
<evidence type="ECO:0000256" key="1">
    <source>
        <dbReference type="ARBA" id="ARBA00008761"/>
    </source>
</evidence>
<keyword evidence="4" id="KW-0233">DNA recombination</keyword>
<evidence type="ECO:0000259" key="6">
    <source>
        <dbReference type="Pfam" id="PF07282"/>
    </source>
</evidence>
<evidence type="ECO:0000313" key="8">
    <source>
        <dbReference type="Proteomes" id="UP000434241"/>
    </source>
</evidence>
<dbReference type="Pfam" id="PF01385">
    <property type="entry name" value="OrfB_IS605"/>
    <property type="match status" value="1"/>
</dbReference>
<feature type="domain" description="Cas12f1-like TNB" evidence="6">
    <location>
        <begin position="343"/>
        <end position="422"/>
    </location>
</feature>
<dbReference type="AlphaFoldDB" id="A0A6N7VFA9"/>
<gene>
    <name evidence="7" type="ORF">FYJ55_01405</name>
</gene>
<evidence type="ECO:0000256" key="4">
    <source>
        <dbReference type="ARBA" id="ARBA00023172"/>
    </source>
</evidence>
<dbReference type="GeneID" id="93157958"/>
<evidence type="ECO:0000256" key="3">
    <source>
        <dbReference type="ARBA" id="ARBA00023125"/>
    </source>
</evidence>
<dbReference type="NCBIfam" id="NF040570">
    <property type="entry name" value="guided_TnpB"/>
    <property type="match status" value="1"/>
</dbReference>
<feature type="domain" description="Probable transposase IS891/IS1136/IS1341" evidence="5">
    <location>
        <begin position="206"/>
        <end position="321"/>
    </location>
</feature>
<evidence type="ECO:0000259" key="5">
    <source>
        <dbReference type="Pfam" id="PF01385"/>
    </source>
</evidence>
<dbReference type="Proteomes" id="UP000434241">
    <property type="component" value="Unassembled WGS sequence"/>
</dbReference>
<accession>A0A6N7VFA9</accession>
<organism evidence="7 8">
    <name type="scientific">Holdemanella porci</name>
    <dbReference type="NCBI Taxonomy" id="2652276"/>
    <lineage>
        <taxon>Bacteria</taxon>
        <taxon>Bacillati</taxon>
        <taxon>Bacillota</taxon>
        <taxon>Erysipelotrichia</taxon>
        <taxon>Erysipelotrichales</taxon>
        <taxon>Erysipelotrichaceae</taxon>
        <taxon>Holdemanella</taxon>
    </lineage>
</organism>